<evidence type="ECO:0000256" key="4">
    <source>
        <dbReference type="ARBA" id="ARBA00023040"/>
    </source>
</evidence>
<dbReference type="Gene3D" id="1.20.1070.10">
    <property type="entry name" value="Rhodopsin 7-helix transmembrane proteins"/>
    <property type="match status" value="1"/>
</dbReference>
<dbReference type="GO" id="GO:0004930">
    <property type="term" value="F:G protein-coupled receptor activity"/>
    <property type="evidence" value="ECO:0007669"/>
    <property type="project" value="UniProtKB-KW"/>
</dbReference>
<keyword evidence="2 8" id="KW-0812">Transmembrane</keyword>
<name>A0ABD0WGL8_UMBPY</name>
<evidence type="ECO:0000313" key="11">
    <source>
        <dbReference type="EMBL" id="KAL0972685.1"/>
    </source>
</evidence>
<accession>A0ABD0WGL8</accession>
<keyword evidence="3 9" id="KW-1133">Transmembrane helix</keyword>
<keyword evidence="5 9" id="KW-0472">Membrane</keyword>
<dbReference type="EMBL" id="JAGEUA010000006">
    <property type="protein sequence ID" value="KAL0972685.1"/>
    <property type="molecule type" value="Genomic_DNA"/>
</dbReference>
<evidence type="ECO:0000256" key="8">
    <source>
        <dbReference type="RuleBase" id="RU000688"/>
    </source>
</evidence>
<dbReference type="Proteomes" id="UP001557470">
    <property type="component" value="Unassembled WGS sequence"/>
</dbReference>
<dbReference type="InterPro" id="IPR050119">
    <property type="entry name" value="CCR1-9-like"/>
</dbReference>
<dbReference type="InterPro" id="IPR000276">
    <property type="entry name" value="GPCR_Rhodpsn"/>
</dbReference>
<dbReference type="Pfam" id="PF00001">
    <property type="entry name" value="7tm_1"/>
    <property type="match status" value="1"/>
</dbReference>
<dbReference type="InterPro" id="IPR017452">
    <property type="entry name" value="GPCR_Rhodpsn_7TM"/>
</dbReference>
<dbReference type="PROSITE" id="PS00237">
    <property type="entry name" value="G_PROTEIN_RECEP_F1_1"/>
    <property type="match status" value="1"/>
</dbReference>
<dbReference type="GO" id="GO:0016020">
    <property type="term" value="C:membrane"/>
    <property type="evidence" value="ECO:0007669"/>
    <property type="project" value="UniProtKB-SubCell"/>
</dbReference>
<feature type="transmembrane region" description="Helical" evidence="9">
    <location>
        <begin position="111"/>
        <end position="133"/>
    </location>
</feature>
<sequence>MSTTYSHNMDIIFTFPDEFFSGEDESNYTSSSDDTQHTCDAKPELQLFHTLFKPIASVGLGNITCKTIGLLNRLNVLSSSLLLACIGFDRYLAIVHAIPSLQSRRPRNVHLTCLVLWLLCLALSFPNAVFLSVGDSQISLSKLSCYYQSYGIHANNWRLTERVITHVLCFLLPLGMMTYCYTAVALSLYHSQKRKRSLEKMGAIRLAFLLTAVFCVCWLPYNIIAMVKTLRELALVSVPSCSSRTSLEKARAVAEVLGYTHCCLNPLLYAFAGLRFRQDLQRLLDRWGCGLARWGCGPLCLDGEKWRHNSRVSTSFSEGFLTTTGSI</sequence>
<evidence type="ECO:0000256" key="5">
    <source>
        <dbReference type="ARBA" id="ARBA00023136"/>
    </source>
</evidence>
<dbReference type="PRINTS" id="PR00237">
    <property type="entry name" value="GPCRRHODOPSN"/>
</dbReference>
<proteinExistence type="inferred from homology"/>
<reference evidence="11 12" key="1">
    <citation type="submission" date="2024-06" db="EMBL/GenBank/DDBJ databases">
        <authorList>
            <person name="Pan Q."/>
            <person name="Wen M."/>
            <person name="Jouanno E."/>
            <person name="Zahm M."/>
            <person name="Klopp C."/>
            <person name="Cabau C."/>
            <person name="Louis A."/>
            <person name="Berthelot C."/>
            <person name="Parey E."/>
            <person name="Roest Crollius H."/>
            <person name="Montfort J."/>
            <person name="Robinson-Rechavi M."/>
            <person name="Bouchez O."/>
            <person name="Lampietro C."/>
            <person name="Lopez Roques C."/>
            <person name="Donnadieu C."/>
            <person name="Postlethwait J."/>
            <person name="Bobe J."/>
            <person name="Verreycken H."/>
            <person name="Guiguen Y."/>
        </authorList>
    </citation>
    <scope>NUCLEOTIDE SEQUENCE [LARGE SCALE GENOMIC DNA]</scope>
    <source>
        <strain evidence="11">Up_M1</strain>
        <tissue evidence="11">Testis</tissue>
    </source>
</reference>
<feature type="transmembrane region" description="Helical" evidence="9">
    <location>
        <begin position="202"/>
        <end position="221"/>
    </location>
</feature>
<organism evidence="11 12">
    <name type="scientific">Umbra pygmaea</name>
    <name type="common">Eastern mudminnow</name>
    <dbReference type="NCBI Taxonomy" id="75934"/>
    <lineage>
        <taxon>Eukaryota</taxon>
        <taxon>Metazoa</taxon>
        <taxon>Chordata</taxon>
        <taxon>Craniata</taxon>
        <taxon>Vertebrata</taxon>
        <taxon>Euteleostomi</taxon>
        <taxon>Actinopterygii</taxon>
        <taxon>Neopterygii</taxon>
        <taxon>Teleostei</taxon>
        <taxon>Protacanthopterygii</taxon>
        <taxon>Esociformes</taxon>
        <taxon>Umbridae</taxon>
        <taxon>Umbra</taxon>
    </lineage>
</organism>
<comment type="similarity">
    <text evidence="8">Belongs to the G-protein coupled receptor 1 family.</text>
</comment>
<evidence type="ECO:0000256" key="3">
    <source>
        <dbReference type="ARBA" id="ARBA00022989"/>
    </source>
</evidence>
<feature type="domain" description="G-protein coupled receptors family 1 profile" evidence="10">
    <location>
        <begin position="60"/>
        <end position="269"/>
    </location>
</feature>
<evidence type="ECO:0000256" key="7">
    <source>
        <dbReference type="ARBA" id="ARBA00023224"/>
    </source>
</evidence>
<evidence type="ECO:0000256" key="9">
    <source>
        <dbReference type="SAM" id="Phobius"/>
    </source>
</evidence>
<evidence type="ECO:0000313" key="12">
    <source>
        <dbReference type="Proteomes" id="UP001557470"/>
    </source>
</evidence>
<keyword evidence="4 8" id="KW-0297">G-protein coupled receptor</keyword>
<keyword evidence="6 8" id="KW-0675">Receptor</keyword>
<dbReference type="PANTHER" id="PTHR10489:SF618">
    <property type="entry name" value="C-X-C CHEMOKINE RECEPTOR TYPE 5"/>
    <property type="match status" value="1"/>
</dbReference>
<dbReference type="AlphaFoldDB" id="A0ABD0WGL8"/>
<comment type="subcellular location">
    <subcellularLocation>
        <location evidence="1">Membrane</location>
    </subcellularLocation>
</comment>
<evidence type="ECO:0000256" key="6">
    <source>
        <dbReference type="ARBA" id="ARBA00023170"/>
    </source>
</evidence>
<dbReference type="PANTHER" id="PTHR10489">
    <property type="entry name" value="CELL ADHESION MOLECULE"/>
    <property type="match status" value="1"/>
</dbReference>
<evidence type="ECO:0000256" key="2">
    <source>
        <dbReference type="ARBA" id="ARBA00022692"/>
    </source>
</evidence>
<dbReference type="SUPFAM" id="SSF81321">
    <property type="entry name" value="Family A G protein-coupled receptor-like"/>
    <property type="match status" value="1"/>
</dbReference>
<comment type="caution">
    <text evidence="11">The sequence shown here is derived from an EMBL/GenBank/DDBJ whole genome shotgun (WGS) entry which is preliminary data.</text>
</comment>
<dbReference type="PROSITE" id="PS50262">
    <property type="entry name" value="G_PROTEIN_RECEP_F1_2"/>
    <property type="match status" value="1"/>
</dbReference>
<feature type="transmembrane region" description="Helical" evidence="9">
    <location>
        <begin position="163"/>
        <end position="190"/>
    </location>
</feature>
<keyword evidence="12" id="KW-1185">Reference proteome</keyword>
<gene>
    <name evidence="11" type="ORF">UPYG_G00193450</name>
</gene>
<protein>
    <recommendedName>
        <fullName evidence="10">G-protein coupled receptors family 1 profile domain-containing protein</fullName>
    </recommendedName>
</protein>
<keyword evidence="7 8" id="KW-0807">Transducer</keyword>
<evidence type="ECO:0000256" key="1">
    <source>
        <dbReference type="ARBA" id="ARBA00004370"/>
    </source>
</evidence>
<evidence type="ECO:0000259" key="10">
    <source>
        <dbReference type="PROSITE" id="PS50262"/>
    </source>
</evidence>